<evidence type="ECO:0000313" key="1">
    <source>
        <dbReference type="EMBL" id="KAA0718415.1"/>
    </source>
</evidence>
<reference evidence="1 2" key="1">
    <citation type="journal article" date="2019" name="Mol. Ecol. Resour.">
        <title>Chromosome-level genome assembly of Triplophysa tibetana, a fish adapted to the harsh high-altitude environment of the Tibetan Plateau.</title>
        <authorList>
            <person name="Yang X."/>
            <person name="Liu H."/>
            <person name="Ma Z."/>
            <person name="Zou Y."/>
            <person name="Zou M."/>
            <person name="Mao Y."/>
            <person name="Li X."/>
            <person name="Wang H."/>
            <person name="Chen T."/>
            <person name="Wang W."/>
            <person name="Yang R."/>
        </authorList>
    </citation>
    <scope>NUCLEOTIDE SEQUENCE [LARGE SCALE GENOMIC DNA]</scope>
    <source>
        <strain evidence="1">TTIB1903HZAU</strain>
        <tissue evidence="1">Muscle</tissue>
    </source>
</reference>
<keyword evidence="2" id="KW-1185">Reference proteome</keyword>
<dbReference type="Proteomes" id="UP000324632">
    <property type="component" value="Chromosome 8"/>
</dbReference>
<comment type="caution">
    <text evidence="1">The sequence shown here is derived from an EMBL/GenBank/DDBJ whole genome shotgun (WGS) entry which is preliminary data.</text>
</comment>
<proteinExistence type="predicted"/>
<accession>A0A5A9P9S0</accession>
<sequence>MPAMKVCLGDAHWSCKRWISSPADPVMACLRDVHWSCERFAQKSFQFVQVILVFESAEFVQDAMLFCIVCKVYKAVCIVGQEFWTIQLTKILVEATEEETAQHDAIELTYIKPPNQLHDMELSELSASYTICIVRHFSFSSALQRMSL</sequence>
<dbReference type="AlphaFoldDB" id="A0A5A9P9S0"/>
<evidence type="ECO:0000313" key="2">
    <source>
        <dbReference type="Proteomes" id="UP000324632"/>
    </source>
</evidence>
<gene>
    <name evidence="1" type="ORF">E1301_Tti022576</name>
</gene>
<dbReference type="EMBL" id="SOYY01000008">
    <property type="protein sequence ID" value="KAA0718415.1"/>
    <property type="molecule type" value="Genomic_DNA"/>
</dbReference>
<organism evidence="1 2">
    <name type="scientific">Triplophysa tibetana</name>
    <dbReference type="NCBI Taxonomy" id="1572043"/>
    <lineage>
        <taxon>Eukaryota</taxon>
        <taxon>Metazoa</taxon>
        <taxon>Chordata</taxon>
        <taxon>Craniata</taxon>
        <taxon>Vertebrata</taxon>
        <taxon>Euteleostomi</taxon>
        <taxon>Actinopterygii</taxon>
        <taxon>Neopterygii</taxon>
        <taxon>Teleostei</taxon>
        <taxon>Ostariophysi</taxon>
        <taxon>Cypriniformes</taxon>
        <taxon>Nemacheilidae</taxon>
        <taxon>Triplophysa</taxon>
    </lineage>
</organism>
<name>A0A5A9P9S0_9TELE</name>
<protein>
    <submittedName>
        <fullName evidence="1">Putative cation-transporting ATPase 13A3</fullName>
    </submittedName>
</protein>